<proteinExistence type="predicted"/>
<sequence>MPILLVITHSHRWNSYFSDFSDSWKMAIESVGGSLVSKIAELLAEPVKKQFRYMFCFDNFVHEFNEQVRSLVLALYHLQVAVDDATRNAEKIEIYVNTWLEDVKEPSHLEA</sequence>
<reference evidence="1" key="1">
    <citation type="submission" date="2019-03" db="EMBL/GenBank/DDBJ databases">
        <authorList>
            <person name="Mank J."/>
            <person name="Almeida P."/>
        </authorList>
    </citation>
    <scope>NUCLEOTIDE SEQUENCE</scope>
    <source>
        <strain evidence="1">78183</strain>
    </source>
</reference>
<dbReference type="AlphaFoldDB" id="A0A6N2LIP1"/>
<gene>
    <name evidence="1" type="ORF">SVIM_LOCUS226306</name>
</gene>
<evidence type="ECO:0000313" key="1">
    <source>
        <dbReference type="EMBL" id="VFU40020.1"/>
    </source>
</evidence>
<dbReference type="EMBL" id="CAADRP010001539">
    <property type="protein sequence ID" value="VFU40020.1"/>
    <property type="molecule type" value="Genomic_DNA"/>
</dbReference>
<name>A0A6N2LIP1_SALVM</name>
<protein>
    <submittedName>
        <fullName evidence="1">Uncharacterized protein</fullName>
    </submittedName>
</protein>
<organism evidence="1">
    <name type="scientific">Salix viminalis</name>
    <name type="common">Common osier</name>
    <name type="synonym">Basket willow</name>
    <dbReference type="NCBI Taxonomy" id="40686"/>
    <lineage>
        <taxon>Eukaryota</taxon>
        <taxon>Viridiplantae</taxon>
        <taxon>Streptophyta</taxon>
        <taxon>Embryophyta</taxon>
        <taxon>Tracheophyta</taxon>
        <taxon>Spermatophyta</taxon>
        <taxon>Magnoliopsida</taxon>
        <taxon>eudicotyledons</taxon>
        <taxon>Gunneridae</taxon>
        <taxon>Pentapetalae</taxon>
        <taxon>rosids</taxon>
        <taxon>fabids</taxon>
        <taxon>Malpighiales</taxon>
        <taxon>Salicaceae</taxon>
        <taxon>Saliceae</taxon>
        <taxon>Salix</taxon>
    </lineage>
</organism>
<accession>A0A6N2LIP1</accession>